<evidence type="ECO:0000313" key="2">
    <source>
        <dbReference type="Proteomes" id="UP000092093"/>
    </source>
</evidence>
<comment type="caution">
    <text evidence="1">The sequence shown here is derived from an EMBL/GenBank/DDBJ whole genome shotgun (WGS) entry which is preliminary data.</text>
</comment>
<gene>
    <name evidence="1" type="ORF">AN484_13840</name>
</gene>
<dbReference type="EMBL" id="LJOW01000066">
    <property type="protein sequence ID" value="OBQ43187.1"/>
    <property type="molecule type" value="Genomic_DNA"/>
</dbReference>
<reference evidence="1 2" key="1">
    <citation type="submission" date="2015-09" db="EMBL/GenBank/DDBJ databases">
        <title>Aphanizomenon flos-aquae WA102.</title>
        <authorList>
            <person name="Driscoll C."/>
        </authorList>
    </citation>
    <scope>NUCLEOTIDE SEQUENCE [LARGE SCALE GENOMIC DNA]</scope>
    <source>
        <strain evidence="1">WA102</strain>
    </source>
</reference>
<organism evidence="1 2">
    <name type="scientific">Aphanizomenon flos-aquae WA102</name>
    <dbReference type="NCBI Taxonomy" id="1710896"/>
    <lineage>
        <taxon>Bacteria</taxon>
        <taxon>Bacillati</taxon>
        <taxon>Cyanobacteriota</taxon>
        <taxon>Cyanophyceae</taxon>
        <taxon>Nostocales</taxon>
        <taxon>Aphanizomenonaceae</taxon>
        <taxon>Aphanizomenon</taxon>
    </lineage>
</organism>
<name>A0A1B7X1E3_APHFL</name>
<accession>A0A1B7X1E3</accession>
<dbReference type="Proteomes" id="UP000092093">
    <property type="component" value="Unassembled WGS sequence"/>
</dbReference>
<evidence type="ECO:0000313" key="1">
    <source>
        <dbReference type="EMBL" id="OBQ43187.1"/>
    </source>
</evidence>
<sequence length="295" mass="31962">MSKPIFQLVDELPTNNLTVSLLNALDFVAPGEWQNTVGFVNTIKTVTGETDEDLIQQIGERAIYLFNDKSQGYQTALWLYQTVDATDKALGAAALANKIGEKIPLFGFLNSITPKADKAQTIDLTLKIVAELVAFCQINGIPGDSIGDFVASLGEYAGESLIRMVALICVDGLIPLGPDFIDKSLSMLSQMNPQELQQNSTFSTIQDKIPGNGVGGKMDFIGNSLDGVKGWMNGIVTANALTAQSVLIHCKGFIDFADDKLDYVAAFLDVSTNYYEHTGTQTLARRLIERALAEI</sequence>
<dbReference type="AlphaFoldDB" id="A0A1B7X1E3"/>
<dbReference type="PATRIC" id="fig|1710896.3.peg.1846"/>
<proteinExistence type="predicted"/>
<protein>
    <submittedName>
        <fullName evidence="1">Uncharacterized protein</fullName>
    </submittedName>
</protein>